<sequence length="252" mass="29359">MFQIKEQDSSSGKELNETEINNLSDKEYKLILIRMLTDLGKRIDEFSENINKELENIKKGQVELKNTIMEMSNSLEGNNSRVDDTKECISDLNESVEESTQAEWKKEKRVKMNKDSLRDLWGNIKHTNIHIIVVLEGKERDKGAENLLEEIIAENFPNLGKETDVQVEEVQRAPNKMNPKRTTPRHIIIKMSRIKDKEKILKAARERQQVTYKGNPIRLSVDCSSESLQARMEWHDILKVLKVKTYNQEYST</sequence>
<dbReference type="Ensembl" id="ENSECAT00000101147.1">
    <property type="protein sequence ID" value="ENSECAP00000068965.1"/>
    <property type="gene ID" value="ENSECAG00000060037.1"/>
</dbReference>
<comment type="similarity">
    <text evidence="1">Belongs to the transposase 22 family.</text>
</comment>
<reference evidence="3 4" key="1">
    <citation type="journal article" date="2009" name="Science">
        <title>Genome sequence, comparative analysis, and population genetics of the domestic horse.</title>
        <authorList>
            <consortium name="Broad Institute Genome Sequencing Platform"/>
            <consortium name="Broad Institute Whole Genome Assembly Team"/>
            <person name="Wade C.M."/>
            <person name="Giulotto E."/>
            <person name="Sigurdsson S."/>
            <person name="Zoli M."/>
            <person name="Gnerre S."/>
            <person name="Imsland F."/>
            <person name="Lear T.L."/>
            <person name="Adelson D.L."/>
            <person name="Bailey E."/>
            <person name="Bellone R.R."/>
            <person name="Bloecker H."/>
            <person name="Distl O."/>
            <person name="Edgar R.C."/>
            <person name="Garber M."/>
            <person name="Leeb T."/>
            <person name="Mauceli E."/>
            <person name="MacLeod J.N."/>
            <person name="Penedo M.C.T."/>
            <person name="Raison J.M."/>
            <person name="Sharpe T."/>
            <person name="Vogel J."/>
            <person name="Andersson L."/>
            <person name="Antczak D.F."/>
            <person name="Biagi T."/>
            <person name="Binns M.M."/>
            <person name="Chowdhary B.P."/>
            <person name="Coleman S.J."/>
            <person name="Della Valle G."/>
            <person name="Fryc S."/>
            <person name="Guerin G."/>
            <person name="Hasegawa T."/>
            <person name="Hill E.W."/>
            <person name="Jurka J."/>
            <person name="Kiialainen A."/>
            <person name="Lindgren G."/>
            <person name="Liu J."/>
            <person name="Magnani E."/>
            <person name="Mickelson J.R."/>
            <person name="Murray J."/>
            <person name="Nergadze S.G."/>
            <person name="Onofrio R."/>
            <person name="Pedroni S."/>
            <person name="Piras M.F."/>
            <person name="Raudsepp T."/>
            <person name="Rocchi M."/>
            <person name="Roeed K.H."/>
            <person name="Ryder O.A."/>
            <person name="Searle S."/>
            <person name="Skow L."/>
            <person name="Swinburne J.E."/>
            <person name="Syvaenen A.C."/>
            <person name="Tozaki T."/>
            <person name="Valberg S.J."/>
            <person name="Vaudin M."/>
            <person name="White J.R."/>
            <person name="Zody M.C."/>
            <person name="Lander E.S."/>
            <person name="Lindblad-Toh K."/>
        </authorList>
    </citation>
    <scope>NUCLEOTIDE SEQUENCE [LARGE SCALE GENOMIC DNA]</scope>
    <source>
        <strain evidence="3 4">Thoroughbred</strain>
    </source>
</reference>
<dbReference type="GeneTree" id="ENSGT01150000286982"/>
<dbReference type="AlphaFoldDB" id="A0A9L0SE42"/>
<dbReference type="PANTHER" id="PTHR11505">
    <property type="entry name" value="L1 TRANSPOSABLE ELEMENT-RELATED"/>
    <property type="match status" value="1"/>
</dbReference>
<dbReference type="Pfam" id="PF02994">
    <property type="entry name" value="Transposase_22"/>
    <property type="match status" value="1"/>
</dbReference>
<evidence type="ECO:0000256" key="1">
    <source>
        <dbReference type="ARBA" id="ARBA00061640"/>
    </source>
</evidence>
<evidence type="ECO:0000313" key="3">
    <source>
        <dbReference type="Ensembl" id="ENSECAP00000072270.1"/>
    </source>
</evidence>
<dbReference type="InterPro" id="IPR004244">
    <property type="entry name" value="Transposase_22"/>
</dbReference>
<reference evidence="3" key="2">
    <citation type="submission" date="2025-05" db="UniProtKB">
        <authorList>
            <consortium name="Ensembl"/>
        </authorList>
    </citation>
    <scope>IDENTIFICATION</scope>
    <source>
        <strain evidence="3">Thoroughbred</strain>
    </source>
</reference>
<dbReference type="Proteomes" id="UP000002281">
    <property type="component" value="Chromosome 19"/>
</dbReference>
<dbReference type="FunFam" id="3.30.70.1820:FF:000002">
    <property type="entry name" value="LINE-1 retrotransposable element ORF1 protein"/>
    <property type="match status" value="1"/>
</dbReference>
<feature type="domain" description="L1 transposable element RRM" evidence="2">
    <location>
        <begin position="128"/>
        <end position="222"/>
    </location>
</feature>
<dbReference type="GO" id="GO:0032197">
    <property type="term" value="P:retrotransposition"/>
    <property type="evidence" value="ECO:0000318"/>
    <property type="project" value="GO_Central"/>
</dbReference>
<dbReference type="GO" id="GO:1990904">
    <property type="term" value="C:ribonucleoprotein complex"/>
    <property type="evidence" value="ECO:0000318"/>
    <property type="project" value="GO_Central"/>
</dbReference>
<accession>A0A9L0SE42</accession>
<evidence type="ECO:0000313" key="4">
    <source>
        <dbReference type="Proteomes" id="UP000002281"/>
    </source>
</evidence>
<evidence type="ECO:0000259" key="2">
    <source>
        <dbReference type="Pfam" id="PF02994"/>
    </source>
</evidence>
<proteinExistence type="inferred from homology"/>
<protein>
    <recommendedName>
        <fullName evidence="2">L1 transposable element RRM domain-containing protein</fullName>
    </recommendedName>
</protein>
<keyword evidence="4" id="KW-1185">Reference proteome</keyword>
<name>A0A9L0SE42_HORSE</name>
<dbReference type="Gene3D" id="1.20.5.390">
    <property type="entry name" value="L1 transposable element, trimerization domain"/>
    <property type="match status" value="1"/>
</dbReference>
<organism evidence="3 4">
    <name type="scientific">Equus caballus</name>
    <name type="common">Horse</name>
    <dbReference type="NCBI Taxonomy" id="9796"/>
    <lineage>
        <taxon>Eukaryota</taxon>
        <taxon>Metazoa</taxon>
        <taxon>Chordata</taxon>
        <taxon>Craniata</taxon>
        <taxon>Vertebrata</taxon>
        <taxon>Euteleostomi</taxon>
        <taxon>Mammalia</taxon>
        <taxon>Eutheria</taxon>
        <taxon>Laurasiatheria</taxon>
        <taxon>Perissodactyla</taxon>
        <taxon>Equidae</taxon>
        <taxon>Equus</taxon>
    </lineage>
</organism>
<dbReference type="Gene3D" id="3.30.70.1820">
    <property type="entry name" value="L1 transposable element, RRM domain"/>
    <property type="match status" value="1"/>
</dbReference>
<dbReference type="GO" id="GO:0003727">
    <property type="term" value="F:single-stranded RNA binding"/>
    <property type="evidence" value="ECO:0000318"/>
    <property type="project" value="GO_Central"/>
</dbReference>
<dbReference type="InterPro" id="IPR043636">
    <property type="entry name" value="L1_RRM_dom"/>
</dbReference>
<dbReference type="Ensembl" id="ENSECAT00000140437.1">
    <property type="protein sequence ID" value="ENSECAP00000072270.1"/>
    <property type="gene ID" value="ENSECAG00000060037.1"/>
</dbReference>